<evidence type="ECO:0000313" key="2">
    <source>
        <dbReference type="EMBL" id="ABZ71752.1"/>
    </source>
</evidence>
<accession>B0SXG7</accession>
<dbReference type="STRING" id="366602.Caul_2625"/>
<dbReference type="InterPro" id="IPR014922">
    <property type="entry name" value="YdhG-like"/>
</dbReference>
<gene>
    <name evidence="2" type="ordered locus">Caul_2625</name>
</gene>
<name>B0SXG7_CAUSK</name>
<evidence type="ECO:0000259" key="1">
    <source>
        <dbReference type="Pfam" id="PF08818"/>
    </source>
</evidence>
<protein>
    <recommendedName>
        <fullName evidence="1">YdhG-like domain-containing protein</fullName>
    </recommendedName>
</protein>
<dbReference type="EMBL" id="CP000927">
    <property type="protein sequence ID" value="ABZ71752.1"/>
    <property type="molecule type" value="Genomic_DNA"/>
</dbReference>
<reference evidence="2" key="1">
    <citation type="submission" date="2008-01" db="EMBL/GenBank/DDBJ databases">
        <title>Complete sequence of chromosome of Caulobacter sp. K31.</title>
        <authorList>
            <consortium name="US DOE Joint Genome Institute"/>
            <person name="Copeland A."/>
            <person name="Lucas S."/>
            <person name="Lapidus A."/>
            <person name="Barry K."/>
            <person name="Glavina del Rio T."/>
            <person name="Dalin E."/>
            <person name="Tice H."/>
            <person name="Pitluck S."/>
            <person name="Bruce D."/>
            <person name="Goodwin L."/>
            <person name="Thompson L.S."/>
            <person name="Brettin T."/>
            <person name="Detter J.C."/>
            <person name="Han C."/>
            <person name="Schmutz J."/>
            <person name="Larimer F."/>
            <person name="Land M."/>
            <person name="Hauser L."/>
            <person name="Kyrpides N."/>
            <person name="Kim E."/>
            <person name="Stephens C."/>
            <person name="Richardson P."/>
        </authorList>
    </citation>
    <scope>NUCLEOTIDE SEQUENCE [LARGE SCALE GENOMIC DNA]</scope>
    <source>
        <strain evidence="2">K31</strain>
    </source>
</reference>
<dbReference type="AlphaFoldDB" id="B0SXG7"/>
<dbReference type="eggNOG" id="COG5649">
    <property type="taxonomic scope" value="Bacteria"/>
</dbReference>
<dbReference type="SUPFAM" id="SSF159888">
    <property type="entry name" value="YdhG-like"/>
    <property type="match status" value="1"/>
</dbReference>
<dbReference type="KEGG" id="cak:Caul_2625"/>
<feature type="domain" description="YdhG-like" evidence="1">
    <location>
        <begin position="17"/>
        <end position="98"/>
    </location>
</feature>
<sequence>MTDPLRLMVWPWFELMRDCGDDVRELVNDGCPVACVGDAPFGYVDAFKAHANIGFFRGAMLADPARLLEGAGKRMRHVKLRPGEALDTDALSDLIAEAYRDIRQRLSLA</sequence>
<proteinExistence type="predicted"/>
<dbReference type="HOGENOM" id="CLU_145423_0_0_5"/>
<dbReference type="Pfam" id="PF08818">
    <property type="entry name" value="DUF1801"/>
    <property type="match status" value="1"/>
</dbReference>
<organism evidence="2">
    <name type="scientific">Caulobacter sp. (strain K31)</name>
    <dbReference type="NCBI Taxonomy" id="366602"/>
    <lineage>
        <taxon>Bacteria</taxon>
        <taxon>Pseudomonadati</taxon>
        <taxon>Pseudomonadota</taxon>
        <taxon>Alphaproteobacteria</taxon>
        <taxon>Caulobacterales</taxon>
        <taxon>Caulobacteraceae</taxon>
        <taxon>Caulobacter</taxon>
    </lineage>
</organism>